<dbReference type="SMART" id="SM00355">
    <property type="entry name" value="ZnF_C2H2"/>
    <property type="match status" value="3"/>
</dbReference>
<reference evidence="4 5" key="1">
    <citation type="submission" date="2018-06" db="EMBL/GenBank/DDBJ databases">
        <title>Fusarium incarnatum-equiseti species complex species 28.</title>
        <authorList>
            <person name="Gardiner D.M."/>
        </authorList>
    </citation>
    <scope>NUCLEOTIDE SEQUENCE [LARGE SCALE GENOMIC DNA]</scope>
    <source>
        <strain evidence="4 5">FIESC_28</strain>
    </source>
</reference>
<evidence type="ECO:0000313" key="4">
    <source>
        <dbReference type="EMBL" id="RBR18820.1"/>
    </source>
</evidence>
<feature type="region of interest" description="Disordered" evidence="2">
    <location>
        <begin position="118"/>
        <end position="153"/>
    </location>
</feature>
<dbReference type="GeneID" id="41995311"/>
<dbReference type="AlphaFoldDB" id="A0A366RQZ3"/>
<keyword evidence="5" id="KW-1185">Reference proteome</keyword>
<evidence type="ECO:0000256" key="2">
    <source>
        <dbReference type="SAM" id="MobiDB-lite"/>
    </source>
</evidence>
<dbReference type="Pfam" id="PF26082">
    <property type="entry name" value="zf-C2H2_AcuF"/>
    <property type="match status" value="1"/>
</dbReference>
<feature type="compositionally biased region" description="Basic and acidic residues" evidence="2">
    <location>
        <begin position="537"/>
        <end position="560"/>
    </location>
</feature>
<dbReference type="Proteomes" id="UP000253153">
    <property type="component" value="Unassembled WGS sequence"/>
</dbReference>
<dbReference type="RefSeq" id="XP_031015932.1">
    <property type="nucleotide sequence ID" value="XM_031160015.1"/>
</dbReference>
<keyword evidence="1" id="KW-0862">Zinc</keyword>
<keyword evidence="1" id="KW-0479">Metal-binding</keyword>
<feature type="region of interest" description="Disordered" evidence="2">
    <location>
        <begin position="530"/>
        <end position="568"/>
    </location>
</feature>
<accession>A0A366RQZ3</accession>
<feature type="region of interest" description="Disordered" evidence="2">
    <location>
        <begin position="474"/>
        <end position="509"/>
    </location>
</feature>
<protein>
    <recommendedName>
        <fullName evidence="3">C2H2-type domain-containing protein</fullName>
    </recommendedName>
</protein>
<evidence type="ECO:0000313" key="5">
    <source>
        <dbReference type="Proteomes" id="UP000253153"/>
    </source>
</evidence>
<gene>
    <name evidence="4" type="ORF">FIESC28_05870</name>
</gene>
<feature type="compositionally biased region" description="Polar residues" evidence="2">
    <location>
        <begin position="583"/>
        <end position="597"/>
    </location>
</feature>
<keyword evidence="1" id="KW-0863">Zinc-finger</keyword>
<evidence type="ECO:0000259" key="3">
    <source>
        <dbReference type="PROSITE" id="PS50157"/>
    </source>
</evidence>
<dbReference type="InterPro" id="IPR013087">
    <property type="entry name" value="Znf_C2H2_type"/>
</dbReference>
<dbReference type="PROSITE" id="PS50157">
    <property type="entry name" value="ZINC_FINGER_C2H2_2"/>
    <property type="match status" value="1"/>
</dbReference>
<organism evidence="4 5">
    <name type="scientific">Fusarium coffeatum</name>
    <dbReference type="NCBI Taxonomy" id="231269"/>
    <lineage>
        <taxon>Eukaryota</taxon>
        <taxon>Fungi</taxon>
        <taxon>Dikarya</taxon>
        <taxon>Ascomycota</taxon>
        <taxon>Pezizomycotina</taxon>
        <taxon>Sordariomycetes</taxon>
        <taxon>Hypocreomycetidae</taxon>
        <taxon>Hypocreales</taxon>
        <taxon>Nectriaceae</taxon>
        <taxon>Fusarium</taxon>
        <taxon>Fusarium incarnatum-equiseti species complex</taxon>
    </lineage>
</organism>
<dbReference type="PANTHER" id="PTHR35391:SF7">
    <property type="entry name" value="C2H2-TYPE DOMAIN-CONTAINING PROTEIN"/>
    <property type="match status" value="1"/>
</dbReference>
<dbReference type="OrthoDB" id="6133115at2759"/>
<sequence length="669" mass="75561">MDHDEKPGLIASHVAKTLESFQNFEGALSKAARSNDVLEGATLNKYLLQTENDFTRFKMWVGNQTAHQSGPSSLDGRLREAAHLQQQVTYLLKGMSESLQTATSLVQDDPSFLVQSQEDGKHEAFQHDDSHSCSSDSAESDESDFSVPGSDNLPSSGLPTLLTDIGEVVDCLLRLSVATANPAPHEHFRKPYTKPNEIRYSPSAYERSDIEHVRKRFPSITDDMAKNLAKFITRRHRFFKDLEAHRRELASNRENDKYYTELIQEDAPSDDDMSQTTSAHHWLFAGTGPDTVPPRPSATEDGIFECPFCYRMICAKTFTAWRQHVFGDLRPYKCIDRNCIESNSDFDRRRDLQSHVSKYHWRSWSCPFKCQQHFPSAAELRVHIREHHFPAGTEDELKSITALGERDAPDSTSSPCPLCEHLATGLAEYIDHVGFHLEKLALFALPTVEVAGPLGWASGTSWIPESARIRDPGWLTKYTSGSGEESSSKPGADADSTHSLSARQPPFQKGPLEFFKTQLRISLLKLAGTKQQMRHLSPGEERRDDEAHRFARREEKKKAEEEPDQVFEPVRSEQYYGVPQSWEADNQPETTQSTKTQIKGKGKAQDEGVLCNTKVIQCEMVHSRHGTTPLLMPNQLLQNRLRTTPIIIRRLPHKPVTGVVLQLRGMEME</sequence>
<feature type="region of interest" description="Disordered" evidence="2">
    <location>
        <begin position="581"/>
        <end position="601"/>
    </location>
</feature>
<feature type="compositionally biased region" description="Basic and acidic residues" evidence="2">
    <location>
        <begin position="118"/>
        <end position="131"/>
    </location>
</feature>
<name>A0A366RQZ3_9HYPO</name>
<dbReference type="PANTHER" id="PTHR35391">
    <property type="entry name" value="C2H2-TYPE DOMAIN-CONTAINING PROTEIN-RELATED"/>
    <property type="match status" value="1"/>
</dbReference>
<comment type="caution">
    <text evidence="4">The sequence shown here is derived from an EMBL/GenBank/DDBJ whole genome shotgun (WGS) entry which is preliminary data.</text>
</comment>
<proteinExistence type="predicted"/>
<dbReference type="GO" id="GO:0008270">
    <property type="term" value="F:zinc ion binding"/>
    <property type="evidence" value="ECO:0007669"/>
    <property type="project" value="UniProtKB-KW"/>
</dbReference>
<dbReference type="InterPro" id="IPR058925">
    <property type="entry name" value="zf-C2H2_AcuF"/>
</dbReference>
<evidence type="ECO:0000256" key="1">
    <source>
        <dbReference type="PROSITE-ProRule" id="PRU00042"/>
    </source>
</evidence>
<feature type="domain" description="C2H2-type" evidence="3">
    <location>
        <begin position="364"/>
        <end position="387"/>
    </location>
</feature>
<dbReference type="EMBL" id="QKXC01000120">
    <property type="protein sequence ID" value="RBR18820.1"/>
    <property type="molecule type" value="Genomic_DNA"/>
</dbReference>